<accession>A0A074V9G9</accession>
<dbReference type="Proteomes" id="UP000027644">
    <property type="component" value="Unassembled WGS sequence"/>
</dbReference>
<gene>
    <name evidence="1" type="ORF">SASC598J21_016580</name>
</gene>
<proteinExistence type="predicted"/>
<dbReference type="AlphaFoldDB" id="A0A074V9G9"/>
<evidence type="ECO:0000313" key="1">
    <source>
        <dbReference type="EMBL" id="KEQ00512.1"/>
    </source>
</evidence>
<organism evidence="1 2">
    <name type="scientific">Snodgrassella alvi SCGC AB-598-J21</name>
    <dbReference type="NCBI Taxonomy" id="1385367"/>
    <lineage>
        <taxon>Bacteria</taxon>
        <taxon>Pseudomonadati</taxon>
        <taxon>Pseudomonadota</taxon>
        <taxon>Betaproteobacteria</taxon>
        <taxon>Neisseriales</taxon>
        <taxon>Neisseriaceae</taxon>
        <taxon>Snodgrassella</taxon>
    </lineage>
</organism>
<name>A0A074V9G9_9NEIS</name>
<evidence type="ECO:0000313" key="2">
    <source>
        <dbReference type="Proteomes" id="UP000027644"/>
    </source>
</evidence>
<protein>
    <submittedName>
        <fullName evidence="1">Herpesvirus UL4 family</fullName>
    </submittedName>
</protein>
<reference evidence="1 2" key="1">
    <citation type="journal article" date="2014" name="PLoS Genet.">
        <title>Hidden diversity in honey bee gut symbionts detected by single-cell genomics.</title>
        <authorList>
            <person name="Engel P."/>
            <person name="Stepanauskas R."/>
            <person name="Moran N."/>
        </authorList>
    </citation>
    <scope>NUCLEOTIDE SEQUENCE [LARGE SCALE GENOMIC DNA]</scope>
    <source>
        <strain evidence="1 2">SCGC AB-598-J21</strain>
    </source>
</reference>
<dbReference type="EMBL" id="AVQL01000449">
    <property type="protein sequence ID" value="KEQ00512.1"/>
    <property type="molecule type" value="Genomic_DNA"/>
</dbReference>
<sequence length="108" mass="12039">MNEQTSEYKPIGICPCCKHEVRAKISVKNNLRRDKCECPNCEATIYVCRNYGCRNYAVGGDNYDDELCPTCAKELMELVGKLAGKSSEILLTTLTAAFASFIVSKMKE</sequence>
<comment type="caution">
    <text evidence="1">The sequence shown here is derived from an EMBL/GenBank/DDBJ whole genome shotgun (WGS) entry which is preliminary data.</text>
</comment>